<evidence type="ECO:0000256" key="7">
    <source>
        <dbReference type="RuleBase" id="RU365041"/>
    </source>
</evidence>
<evidence type="ECO:0000259" key="9">
    <source>
        <dbReference type="Pfam" id="PF02308"/>
    </source>
</evidence>
<organism evidence="10 11">
    <name type="scientific">Azohydromonas lata</name>
    <dbReference type="NCBI Taxonomy" id="45677"/>
    <lineage>
        <taxon>Bacteria</taxon>
        <taxon>Pseudomonadati</taxon>
        <taxon>Pseudomonadota</taxon>
        <taxon>Betaproteobacteria</taxon>
        <taxon>Burkholderiales</taxon>
        <taxon>Sphaerotilaceae</taxon>
        <taxon>Azohydromonas</taxon>
    </lineage>
</organism>
<feature type="transmembrane region" description="Helical" evidence="7">
    <location>
        <begin position="110"/>
        <end position="127"/>
    </location>
</feature>
<feature type="transmembrane region" description="Helical" evidence="7">
    <location>
        <begin position="26"/>
        <end position="43"/>
    </location>
</feature>
<sequence length="182" mass="18696">MSWAVVLSTLESEFAGLQDTEQLTRAAARLLLAVLLGAAIGWQREQHGSAAGLRTHMLVALGAALFMLIPAQAGLGGDSPSRVLQGVVAGIGFLGASAVLKLGDRGKIRGLTTAAGIWTTAAVGAAAGHGHAATALMAALIVLAILGAVARLERRWRPRKASRQKERPSSAPHRIGSGADED</sequence>
<evidence type="ECO:0000256" key="4">
    <source>
        <dbReference type="ARBA" id="ARBA00022692"/>
    </source>
</evidence>
<dbReference type="InterPro" id="IPR003416">
    <property type="entry name" value="MgtC/SapB/SrpB/YhiD_fam"/>
</dbReference>
<evidence type="ECO:0000256" key="5">
    <source>
        <dbReference type="ARBA" id="ARBA00022989"/>
    </source>
</evidence>
<feature type="transmembrane region" description="Helical" evidence="7">
    <location>
        <begin position="83"/>
        <end position="103"/>
    </location>
</feature>
<gene>
    <name evidence="10" type="ORF">SM757_03145</name>
</gene>
<dbReference type="RefSeq" id="WP_322464324.1">
    <property type="nucleotide sequence ID" value="NZ_JAXOJX010000002.1"/>
</dbReference>
<dbReference type="Proteomes" id="UP001293718">
    <property type="component" value="Unassembled WGS sequence"/>
</dbReference>
<evidence type="ECO:0000256" key="8">
    <source>
        <dbReference type="SAM" id="MobiDB-lite"/>
    </source>
</evidence>
<keyword evidence="7" id="KW-0997">Cell inner membrane</keyword>
<evidence type="ECO:0000256" key="6">
    <source>
        <dbReference type="ARBA" id="ARBA00023136"/>
    </source>
</evidence>
<keyword evidence="11" id="KW-1185">Reference proteome</keyword>
<comment type="caution">
    <text evidence="10">The sequence shown here is derived from an EMBL/GenBank/DDBJ whole genome shotgun (WGS) entry which is preliminary data.</text>
</comment>
<keyword evidence="6 7" id="KW-0472">Membrane</keyword>
<keyword evidence="5 7" id="KW-1133">Transmembrane helix</keyword>
<evidence type="ECO:0000256" key="3">
    <source>
        <dbReference type="ARBA" id="ARBA00022475"/>
    </source>
</evidence>
<dbReference type="InterPro" id="IPR049177">
    <property type="entry name" value="MgtC_SapB_SrpB_YhiD_N"/>
</dbReference>
<evidence type="ECO:0000256" key="1">
    <source>
        <dbReference type="ARBA" id="ARBA00004651"/>
    </source>
</evidence>
<evidence type="ECO:0000256" key="2">
    <source>
        <dbReference type="ARBA" id="ARBA00009298"/>
    </source>
</evidence>
<dbReference type="PANTHER" id="PTHR33778:SF1">
    <property type="entry name" value="MAGNESIUM TRANSPORTER YHID-RELATED"/>
    <property type="match status" value="1"/>
</dbReference>
<dbReference type="Pfam" id="PF02308">
    <property type="entry name" value="MgtC"/>
    <property type="match status" value="1"/>
</dbReference>
<keyword evidence="3" id="KW-1003">Cell membrane</keyword>
<protein>
    <recommendedName>
        <fullName evidence="7">Protein MgtC</fullName>
    </recommendedName>
</protein>
<dbReference type="PANTHER" id="PTHR33778">
    <property type="entry name" value="PROTEIN MGTC"/>
    <property type="match status" value="1"/>
</dbReference>
<evidence type="ECO:0000313" key="10">
    <source>
        <dbReference type="EMBL" id="MDZ5455562.1"/>
    </source>
</evidence>
<feature type="domain" description="MgtC/SapB/SrpB/YhiD N-terminal" evidence="9">
    <location>
        <begin position="30"/>
        <end position="154"/>
    </location>
</feature>
<dbReference type="EMBL" id="JAXOJX010000002">
    <property type="protein sequence ID" value="MDZ5455562.1"/>
    <property type="molecule type" value="Genomic_DNA"/>
</dbReference>
<keyword evidence="4 7" id="KW-0812">Transmembrane</keyword>
<proteinExistence type="inferred from homology"/>
<comment type="subcellular location">
    <subcellularLocation>
        <location evidence="7">Cell inner membrane</location>
        <topology evidence="7">Multi-pass membrane protein</topology>
    </subcellularLocation>
    <subcellularLocation>
        <location evidence="1">Cell membrane</location>
        <topology evidence="1">Multi-pass membrane protein</topology>
    </subcellularLocation>
</comment>
<comment type="similarity">
    <text evidence="2 7">Belongs to the MgtC/SapB family.</text>
</comment>
<dbReference type="PRINTS" id="PR01837">
    <property type="entry name" value="MGTCSAPBPROT"/>
</dbReference>
<accession>A0ABU5I8Y2</accession>
<feature type="region of interest" description="Disordered" evidence="8">
    <location>
        <begin position="157"/>
        <end position="182"/>
    </location>
</feature>
<feature type="transmembrane region" description="Helical" evidence="7">
    <location>
        <begin position="133"/>
        <end position="152"/>
    </location>
</feature>
<evidence type="ECO:0000313" key="11">
    <source>
        <dbReference type="Proteomes" id="UP001293718"/>
    </source>
</evidence>
<feature type="transmembrane region" description="Helical" evidence="7">
    <location>
        <begin position="55"/>
        <end position="77"/>
    </location>
</feature>
<name>A0ABU5I8Y2_9BURK</name>
<reference evidence="10 11" key="1">
    <citation type="submission" date="2023-11" db="EMBL/GenBank/DDBJ databases">
        <title>Draft genome of Azohydromonas lata strain H1 (DSM1123), a polyhydroxyalkanoate producer.</title>
        <authorList>
            <person name="Traversa D."/>
            <person name="D'Addabbo P."/>
            <person name="Pazzani C."/>
            <person name="Manzari C."/>
            <person name="Chiara M."/>
            <person name="Scrascia M."/>
        </authorList>
    </citation>
    <scope>NUCLEOTIDE SEQUENCE [LARGE SCALE GENOMIC DNA]</scope>
    <source>
        <strain evidence="10 11">H1</strain>
    </source>
</reference>